<feature type="domain" description="MrpA C-terminal/MbhE" evidence="10">
    <location>
        <begin position="68"/>
        <end position="152"/>
    </location>
</feature>
<feature type="domain" description="MrpA C-terminal/MbhD" evidence="9">
    <location>
        <begin position="2"/>
        <end position="58"/>
    </location>
</feature>
<dbReference type="EMBL" id="BSUK01000001">
    <property type="protein sequence ID" value="GMA24311.1"/>
    <property type="molecule type" value="Genomic_DNA"/>
</dbReference>
<sequence>MLAARSRRRLKAVFLAGIAGYGNAVLFLLHGAPDLALTQVLVETVTLVVMVLVLRRLPPYFSNRPLARSRWTRLAIGLVAGVTVMAFAVVAPNARTATPVSAQFPDEAYSYGGGKNIVNVTLVDIRAWDTMGEISVLLVAATGVASLVFLRRRGGAILRAEDSERARVGDEAPGVWSAGTDEDDRGAALRRRGTAPEAWNRMQVWLRASATLAPRRRSVIFEVVARLLFHSMIVYAVFLLFSGHNNPGGGFAAGLVVGIALVVRYLAGGRYELGRPRPSSPACCWARACSCPSASASSRCSRAGRCCSRRSSTCTCRSSGRCTS</sequence>
<evidence type="ECO:0000256" key="7">
    <source>
        <dbReference type="SAM" id="Phobius"/>
    </source>
</evidence>
<keyword evidence="2" id="KW-0813">Transport</keyword>
<keyword evidence="12" id="KW-1185">Reference proteome</keyword>
<feature type="transmembrane region" description="Helical" evidence="7">
    <location>
        <begin position="131"/>
        <end position="150"/>
    </location>
</feature>
<evidence type="ECO:0000256" key="3">
    <source>
        <dbReference type="ARBA" id="ARBA00022475"/>
    </source>
</evidence>
<evidence type="ECO:0000256" key="5">
    <source>
        <dbReference type="ARBA" id="ARBA00022989"/>
    </source>
</evidence>
<keyword evidence="6 7" id="KW-0472">Membrane</keyword>
<feature type="transmembrane region" description="Helical" evidence="7">
    <location>
        <begin position="248"/>
        <end position="267"/>
    </location>
</feature>
<name>A0ABQ6I0N8_9MICO</name>
<evidence type="ECO:0000256" key="4">
    <source>
        <dbReference type="ARBA" id="ARBA00022692"/>
    </source>
</evidence>
<gene>
    <name evidence="11" type="ORF">GCM10025864_20700</name>
</gene>
<comment type="subcellular location">
    <subcellularLocation>
        <location evidence="1">Cell membrane</location>
        <topology evidence="1">Multi-pass membrane protein</topology>
    </subcellularLocation>
</comment>
<comment type="caution">
    <text evidence="11">The sequence shown here is derived from an EMBL/GenBank/DDBJ whole genome shotgun (WGS) entry which is preliminary data.</text>
</comment>
<keyword evidence="5 7" id="KW-1133">Transmembrane helix</keyword>
<evidence type="ECO:0000256" key="2">
    <source>
        <dbReference type="ARBA" id="ARBA00022448"/>
    </source>
</evidence>
<evidence type="ECO:0000256" key="1">
    <source>
        <dbReference type="ARBA" id="ARBA00004651"/>
    </source>
</evidence>
<feature type="transmembrane region" description="Helical" evidence="7">
    <location>
        <begin position="74"/>
        <end position="91"/>
    </location>
</feature>
<reference evidence="12" key="1">
    <citation type="journal article" date="2019" name="Int. J. Syst. Evol. Microbiol.">
        <title>The Global Catalogue of Microorganisms (GCM) 10K type strain sequencing project: providing services to taxonomists for standard genome sequencing and annotation.</title>
        <authorList>
            <consortium name="The Broad Institute Genomics Platform"/>
            <consortium name="The Broad Institute Genome Sequencing Center for Infectious Disease"/>
            <person name="Wu L."/>
            <person name="Ma J."/>
        </authorList>
    </citation>
    <scope>NUCLEOTIDE SEQUENCE [LARGE SCALE GENOMIC DNA]</scope>
    <source>
        <strain evidence="12">NBRC 106348</strain>
    </source>
</reference>
<dbReference type="Pfam" id="PF13244">
    <property type="entry name" value="MbhD"/>
    <property type="match status" value="1"/>
</dbReference>
<evidence type="ECO:0000313" key="11">
    <source>
        <dbReference type="EMBL" id="GMA24311.1"/>
    </source>
</evidence>
<evidence type="ECO:0000313" key="12">
    <source>
        <dbReference type="Proteomes" id="UP001157091"/>
    </source>
</evidence>
<dbReference type="Pfam" id="PF20501">
    <property type="entry name" value="MbhE"/>
    <property type="match status" value="1"/>
</dbReference>
<accession>A0ABQ6I0N8</accession>
<feature type="domain" description="Na+/H+ antiporter MnhB subunit-related protein" evidence="8">
    <location>
        <begin position="220"/>
        <end position="278"/>
    </location>
</feature>
<evidence type="ECO:0000259" key="10">
    <source>
        <dbReference type="Pfam" id="PF20501"/>
    </source>
</evidence>
<keyword evidence="4 7" id="KW-0812">Transmembrane</keyword>
<evidence type="ECO:0000259" key="9">
    <source>
        <dbReference type="Pfam" id="PF13244"/>
    </source>
</evidence>
<dbReference type="InterPro" id="IPR007182">
    <property type="entry name" value="MnhB"/>
</dbReference>
<dbReference type="InterPro" id="IPR046806">
    <property type="entry name" value="MrpA_C/MbhE"/>
</dbReference>
<dbReference type="PANTHER" id="PTHR43373">
    <property type="entry name" value="NA(+)/H(+) ANTIPORTER SUBUNIT"/>
    <property type="match status" value="1"/>
</dbReference>
<proteinExistence type="predicted"/>
<feature type="transmembrane region" description="Helical" evidence="7">
    <location>
        <begin position="223"/>
        <end position="242"/>
    </location>
</feature>
<protein>
    <submittedName>
        <fullName evidence="11">Uncharacterized protein</fullName>
    </submittedName>
</protein>
<organism evidence="11 12">
    <name type="scientific">Luteimicrobium album</name>
    <dbReference type="NCBI Taxonomy" id="1054550"/>
    <lineage>
        <taxon>Bacteria</taxon>
        <taxon>Bacillati</taxon>
        <taxon>Actinomycetota</taxon>
        <taxon>Actinomycetes</taxon>
        <taxon>Micrococcales</taxon>
        <taxon>Luteimicrobium</taxon>
    </lineage>
</organism>
<feature type="transmembrane region" description="Helical" evidence="7">
    <location>
        <begin position="35"/>
        <end position="54"/>
    </location>
</feature>
<dbReference type="Pfam" id="PF04039">
    <property type="entry name" value="MnhB"/>
    <property type="match status" value="1"/>
</dbReference>
<keyword evidence="3" id="KW-1003">Cell membrane</keyword>
<dbReference type="PANTHER" id="PTHR43373:SF1">
    <property type="entry name" value="NA(+)_H(+) ANTIPORTER SUBUNIT A"/>
    <property type="match status" value="1"/>
</dbReference>
<evidence type="ECO:0000259" key="8">
    <source>
        <dbReference type="Pfam" id="PF04039"/>
    </source>
</evidence>
<dbReference type="InterPro" id="IPR050616">
    <property type="entry name" value="CPA3_Na-H_Antiporter_A"/>
</dbReference>
<dbReference type="InterPro" id="IPR025383">
    <property type="entry name" value="MrpA_C/MbhD"/>
</dbReference>
<feature type="transmembrane region" description="Helical" evidence="7">
    <location>
        <begin position="12"/>
        <end position="29"/>
    </location>
</feature>
<dbReference type="Proteomes" id="UP001157091">
    <property type="component" value="Unassembled WGS sequence"/>
</dbReference>
<evidence type="ECO:0000256" key="6">
    <source>
        <dbReference type="ARBA" id="ARBA00023136"/>
    </source>
</evidence>